<gene>
    <name evidence="1" type="ORF">CCMSSC00406_0007640</name>
</gene>
<evidence type="ECO:0000313" key="2">
    <source>
        <dbReference type="Proteomes" id="UP000824881"/>
    </source>
</evidence>
<protein>
    <submittedName>
        <fullName evidence="1">Uncharacterized protein</fullName>
    </submittedName>
</protein>
<dbReference type="Proteomes" id="UP000824881">
    <property type="component" value="Unassembled WGS sequence"/>
</dbReference>
<comment type="caution">
    <text evidence="1">The sequence shown here is derived from an EMBL/GenBank/DDBJ whole genome shotgun (WGS) entry which is preliminary data.</text>
</comment>
<keyword evidence="2" id="KW-1185">Reference proteome</keyword>
<dbReference type="EMBL" id="WQMT02000003">
    <property type="protein sequence ID" value="KAG9224447.1"/>
    <property type="molecule type" value="Genomic_DNA"/>
</dbReference>
<sequence>MGVELTEEDVRSTILQSLYEPIATVASMMLRQTRAVESEWSSDRLIHEISQEYDRWAARRTGQTWNNGQDSQNVALATDTFSTVRGIGGGQRGGRGGSGTGRWQERLCYNCGKPGHLKRNCTAPPANENLGNSVSESAQATEKEENNDDEWGFAAELIWDAHIATGAGDVHDIPEGHSDHSGDHSVRSEEMNTDDDWGWWTDVNSDTELGYPEPRAYRWETPPRAENESDADDSDGECFLFGIDSDFLKPHNVAGAAPLSDAVRTELYDSGCSRHITPYRDDLTNYVEIAPKSFRAANKQEFRAIGMGDLIIDIPNGSTVSCLTLKGVLYAPGISCTLISIGRLDSEGYRVLFANKKCRIKDPKGKPLGVIPVSATGTYRVTHRAGDVMSAEEPLSLDQLHRRLGHIAPSAARQLLDKGYVTGIRLKVGDDGDMHCEPCLSGKATKLPVPKIHQGERAKKFGDETHSDLWGPAPVESFGGRKYYVTFTDDYSRYTTVDFLRAKSDTFASYVEYEAWQKTQFGCPLKTLHSDNGGEYTSSEFKAHLKKAGTTFKLSVPHTPQENGVAERTNRTIMEGVRAMFAAAPHLPKTLWAEAVHHKVWLKNRTATKAVNGMTPYEAAFGRKPDLSLVREFGETVWVRVDGTNKLSSRVERGYWVGLDDESKGHRIYYPHRRRVQVERNVYFDDVSAPRNEGESVPTVITSATPLEPAQPPLPKSPTPEPEPEPERTKRARNPSLRVQELLTGVGQTSNYARRDPLIPKGVQLPASPQQEQAAENDIPGAFSIEHAMVADARELEGTDPRDLAEAKRRPDWPLWEDAIKEELNALANAGTWVLVDPPPNTNIIGSRWTFVGKKDAAGRLERRKARLVAQGFTQVKGVDYLDTFSPTARLESTRVVLAMAAERGWYLHQIDVKSAFLNAELDEGEAIYMRQPPGYRTPGSENKVCMLIKTLYGLKQAGRKWYKLLVWIMVDKLGFKRCDVDQAVFYKHIPSGNEMIIVIVHVDNCSIAASSLTLILAFKTAIARFVTISDLGELHWLLGMEIKHDREGRKIQLRQHSYIQSMIRRYGLEDAKPLSIPMDPNIHLSTAESPSTTEDFARMRDVPYREAVGSLTHAARCTRPDIAFAAQTLARFNNNPGQRHWDECKRVFRYLKGTSEMWLTYGGVQKELTGYSDADGSMAEDRKAISGYAFIINGGAVSWSAKRQDIISLSTTKSELVAATHAAKEALWLRTFIAQVFSTTLPPTTLHCDNQSAIALTKDHQFHPRTKHIDIWYHFVRWIVERGSIRVAYCPTEDMIADTLTKALPSLKAKHFASLLGLALD</sequence>
<reference evidence="1 2" key="1">
    <citation type="journal article" date="2021" name="Appl. Environ. Microbiol.">
        <title>Genetic linkage and physical mapping for an oyster mushroom Pleurotus cornucopiae and QTL analysis for the trait cap color.</title>
        <authorList>
            <person name="Zhang Y."/>
            <person name="Gao W."/>
            <person name="Sonnenberg A."/>
            <person name="Chen Q."/>
            <person name="Zhang J."/>
            <person name="Huang C."/>
        </authorList>
    </citation>
    <scope>NUCLEOTIDE SEQUENCE [LARGE SCALE GENOMIC DNA]</scope>
    <source>
        <strain evidence="1">CCMSSC00406</strain>
    </source>
</reference>
<name>A0ACB7J1W8_PLECO</name>
<proteinExistence type="predicted"/>
<accession>A0ACB7J1W8</accession>
<evidence type="ECO:0000313" key="1">
    <source>
        <dbReference type="EMBL" id="KAG9224447.1"/>
    </source>
</evidence>
<organism evidence="1 2">
    <name type="scientific">Pleurotus cornucopiae</name>
    <name type="common">Cornucopia mushroom</name>
    <dbReference type="NCBI Taxonomy" id="5321"/>
    <lineage>
        <taxon>Eukaryota</taxon>
        <taxon>Fungi</taxon>
        <taxon>Dikarya</taxon>
        <taxon>Basidiomycota</taxon>
        <taxon>Agaricomycotina</taxon>
        <taxon>Agaricomycetes</taxon>
        <taxon>Agaricomycetidae</taxon>
        <taxon>Agaricales</taxon>
        <taxon>Pleurotineae</taxon>
        <taxon>Pleurotaceae</taxon>
        <taxon>Pleurotus</taxon>
    </lineage>
</organism>